<dbReference type="InterPro" id="IPR006139">
    <property type="entry name" value="D-isomer_2_OHA_DH_cat_dom"/>
</dbReference>
<dbReference type="Gene3D" id="3.40.50.720">
    <property type="entry name" value="NAD(P)-binding Rossmann-like Domain"/>
    <property type="match status" value="2"/>
</dbReference>
<comment type="caution">
    <text evidence="8">The sequence shown here is derived from an EMBL/GenBank/DDBJ whole genome shotgun (WGS) entry which is preliminary data.</text>
</comment>
<evidence type="ECO:0000259" key="7">
    <source>
        <dbReference type="Pfam" id="PF02826"/>
    </source>
</evidence>
<dbReference type="Proteomes" id="UP000177097">
    <property type="component" value="Unassembled WGS sequence"/>
</dbReference>
<dbReference type="CDD" id="cd05301">
    <property type="entry name" value="GDH"/>
    <property type="match status" value="1"/>
</dbReference>
<dbReference type="PROSITE" id="PS00065">
    <property type="entry name" value="D_2_HYDROXYACID_DH_1"/>
    <property type="match status" value="1"/>
</dbReference>
<dbReference type="InterPro" id="IPR029752">
    <property type="entry name" value="D-isomer_DH_CS1"/>
</dbReference>
<keyword evidence="2" id="KW-0028">Amino-acid biosynthesis</keyword>
<protein>
    <recommendedName>
        <fullName evidence="10">D-glycerate dehydrogenase</fullName>
    </recommendedName>
</protein>
<evidence type="ECO:0000256" key="1">
    <source>
        <dbReference type="ARBA" id="ARBA00005854"/>
    </source>
</evidence>
<dbReference type="FunFam" id="3.40.50.720:FF:000203">
    <property type="entry name" value="D-3-phosphoglycerate dehydrogenase (SerA)"/>
    <property type="match status" value="1"/>
</dbReference>
<feature type="domain" description="D-isomer specific 2-hydroxyacid dehydrogenase NAD-binding" evidence="7">
    <location>
        <begin position="114"/>
        <end position="292"/>
    </location>
</feature>
<keyword evidence="4" id="KW-0520">NAD</keyword>
<dbReference type="PROSITE" id="PS00670">
    <property type="entry name" value="D_2_HYDROXYACID_DH_2"/>
    <property type="match status" value="1"/>
</dbReference>
<dbReference type="AlphaFoldDB" id="A0A1F7TZJ4"/>
<dbReference type="GO" id="GO:0008652">
    <property type="term" value="P:amino acid biosynthetic process"/>
    <property type="evidence" value="ECO:0007669"/>
    <property type="project" value="UniProtKB-KW"/>
</dbReference>
<dbReference type="InterPro" id="IPR006140">
    <property type="entry name" value="D-isomer_DH_NAD-bd"/>
</dbReference>
<dbReference type="InterPro" id="IPR050857">
    <property type="entry name" value="D-2-hydroxyacid_DH"/>
</dbReference>
<comment type="similarity">
    <text evidence="1 5">Belongs to the D-isomer specific 2-hydroxyacid dehydrogenase family.</text>
</comment>
<organism evidence="8 9">
    <name type="scientific">Candidatus Uhrbacteria bacterium RIFCSPHIGHO2_02_FULL_53_13</name>
    <dbReference type="NCBI Taxonomy" id="1802389"/>
    <lineage>
        <taxon>Bacteria</taxon>
        <taxon>Candidatus Uhriibacteriota</taxon>
    </lineage>
</organism>
<proteinExistence type="inferred from homology"/>
<dbReference type="PANTHER" id="PTHR42789">
    <property type="entry name" value="D-ISOMER SPECIFIC 2-HYDROXYACID DEHYDROGENASE FAMILY PROTEIN (AFU_ORTHOLOGUE AFUA_6G10090)"/>
    <property type="match status" value="1"/>
</dbReference>
<dbReference type="GO" id="GO:0016616">
    <property type="term" value="F:oxidoreductase activity, acting on the CH-OH group of donors, NAD or NADP as acceptor"/>
    <property type="evidence" value="ECO:0007669"/>
    <property type="project" value="InterPro"/>
</dbReference>
<gene>
    <name evidence="8" type="ORF">A3C17_03625</name>
</gene>
<keyword evidence="3 5" id="KW-0560">Oxidoreductase</keyword>
<evidence type="ECO:0000256" key="4">
    <source>
        <dbReference type="ARBA" id="ARBA00023027"/>
    </source>
</evidence>
<dbReference type="EMBL" id="MGDX01000012">
    <property type="protein sequence ID" value="OGL71453.1"/>
    <property type="molecule type" value="Genomic_DNA"/>
</dbReference>
<dbReference type="STRING" id="1802389.A3C17_03625"/>
<dbReference type="SUPFAM" id="SSF51735">
    <property type="entry name" value="NAD(P)-binding Rossmann-fold domains"/>
    <property type="match status" value="1"/>
</dbReference>
<evidence type="ECO:0000256" key="5">
    <source>
        <dbReference type="RuleBase" id="RU003719"/>
    </source>
</evidence>
<evidence type="ECO:0000259" key="6">
    <source>
        <dbReference type="Pfam" id="PF00389"/>
    </source>
</evidence>
<dbReference type="GO" id="GO:0051287">
    <property type="term" value="F:NAD binding"/>
    <property type="evidence" value="ECO:0007669"/>
    <property type="project" value="InterPro"/>
</dbReference>
<evidence type="ECO:0000313" key="9">
    <source>
        <dbReference type="Proteomes" id="UP000177097"/>
    </source>
</evidence>
<dbReference type="PANTHER" id="PTHR42789:SF1">
    <property type="entry name" value="D-ISOMER SPECIFIC 2-HYDROXYACID DEHYDROGENASE FAMILY PROTEIN (AFU_ORTHOLOGUE AFUA_6G10090)"/>
    <property type="match status" value="1"/>
</dbReference>
<evidence type="ECO:0000256" key="3">
    <source>
        <dbReference type="ARBA" id="ARBA00023002"/>
    </source>
</evidence>
<dbReference type="InterPro" id="IPR029753">
    <property type="entry name" value="D-isomer_DH_CS"/>
</dbReference>
<evidence type="ECO:0008006" key="10">
    <source>
        <dbReference type="Google" id="ProtNLM"/>
    </source>
</evidence>
<dbReference type="Pfam" id="PF00389">
    <property type="entry name" value="2-Hacid_dh"/>
    <property type="match status" value="1"/>
</dbReference>
<name>A0A1F7TZJ4_9BACT</name>
<sequence length="323" mass="35507">MGKPRIFITRPIAPVGVAMLKKKFQVDVYGKDRVIPRAELLRRLKATPYDAVLTILTERVDEVFFAAAGPQLKIVANYAVGFNNVDLEAAKRHGVVITNTPGDEINESVAEHTIALLFALAHRLVEGDDYVRAGKYKGWDPSLLIGTDFIGKTVGVVGAGRIGTRVMRRLYDGFHVKLIYTNETGNREAEKQFGARRVGLKELLQRSDFVTLHVPLLPSTRHLIGAAELKLMKKTAYLVNTSRGPIVSEKALVAALKRKRIAGAALDVFEHEPSVPALFKKLPNVITTPHIASATIEARQAMSRVAAQNIIAVLGGRRPKNRI</sequence>
<reference evidence="8 9" key="1">
    <citation type="journal article" date="2016" name="Nat. Commun.">
        <title>Thousands of microbial genomes shed light on interconnected biogeochemical processes in an aquifer system.</title>
        <authorList>
            <person name="Anantharaman K."/>
            <person name="Brown C.T."/>
            <person name="Hug L.A."/>
            <person name="Sharon I."/>
            <person name="Castelle C.J."/>
            <person name="Probst A.J."/>
            <person name="Thomas B.C."/>
            <person name="Singh A."/>
            <person name="Wilkins M.J."/>
            <person name="Karaoz U."/>
            <person name="Brodie E.L."/>
            <person name="Williams K.H."/>
            <person name="Hubbard S.S."/>
            <person name="Banfield J.F."/>
        </authorList>
    </citation>
    <scope>NUCLEOTIDE SEQUENCE [LARGE SCALE GENOMIC DNA]</scope>
</reference>
<dbReference type="Pfam" id="PF02826">
    <property type="entry name" value="2-Hacid_dh_C"/>
    <property type="match status" value="1"/>
</dbReference>
<evidence type="ECO:0000256" key="2">
    <source>
        <dbReference type="ARBA" id="ARBA00022605"/>
    </source>
</evidence>
<dbReference type="InterPro" id="IPR036291">
    <property type="entry name" value="NAD(P)-bd_dom_sf"/>
</dbReference>
<accession>A0A1F7TZJ4</accession>
<evidence type="ECO:0000313" key="8">
    <source>
        <dbReference type="EMBL" id="OGL71453.1"/>
    </source>
</evidence>
<feature type="domain" description="D-isomer specific 2-hydroxyacid dehydrogenase catalytic" evidence="6">
    <location>
        <begin position="6"/>
        <end position="323"/>
    </location>
</feature>
<dbReference type="SUPFAM" id="SSF52283">
    <property type="entry name" value="Formate/glycerate dehydrogenase catalytic domain-like"/>
    <property type="match status" value="1"/>
</dbReference>